<keyword evidence="3" id="KW-1185">Reference proteome</keyword>
<evidence type="ECO:0000313" key="2">
    <source>
        <dbReference type="EMBL" id="KIY61030.1"/>
    </source>
</evidence>
<dbReference type="Gene3D" id="3.40.50.300">
    <property type="entry name" value="P-loop containing nucleotide triphosphate hydrolases"/>
    <property type="match status" value="1"/>
</dbReference>
<feature type="compositionally biased region" description="Low complexity" evidence="1">
    <location>
        <begin position="141"/>
        <end position="154"/>
    </location>
</feature>
<evidence type="ECO:0000313" key="3">
    <source>
        <dbReference type="Proteomes" id="UP000054007"/>
    </source>
</evidence>
<sequence>MVKTRVFATYCPVCPWPRTLSSNRQSEISQREIHLRNYHCGRYDFVVSGSGGQESKSLLPSPAALPSLHSVEFVALRDFNFANSEGKEKRISCPFSCGVVNPSASTLSSHIRKVHHTKVSISYDKKDLEISLEELEALLSPAASDMSGSTSSRDSSPERDRDSSPEQDSLPEQDIELSPRHRPLDHPPLEDVEAPTSGNRLSTEQQDVEMEPSTSLKLPAEDVEMAPPGLEEEVEYEAFTPTGAVCAAEAVPEPLQKKRRLHSPDLAPSQPVDSIQVESNLIKIVLKQMYELKWLGTPLCNSGCSLDKALASLRQIRQNIPTSTPMMSLSAYRDLANLSTVLGQLANHLFYESRKIHSIKLSVTWSILEDLCPLLRAAKLHWPTEDDLVVEYIAYLRGCWISRFHRPADIDELIAGFAPGHSLSKKCMGVFARAWTVMGAKPQIVICPPTIFGTAKVLASEMGNKLLHVNSRFVVPMERYGCWVLLVADRKEMAVAVVDVCCISKQEDWDSVIRDVQITLQPYWNELQDLSEIWFPYPKFPKVLEREDVSMNALPVARAGLLENPVKKRKAMMVCLLPEVKMWIRYMKNMKSVHVSRTEDNKFGIGDIVVREEGWCLPAAIGPLIRYVPAKRSNKHNSSASCEKHDEEMWEQNCATVALKEAAKMCKNAVRVGEEQEDDIQRGGEIQAATIIEARERAQRLRQIFDLALNKHNIHFAIVGSSGAGKSSLINAIRRLEPAHPIHWPRPHGWTTVCSCRPQDAVSRTPWTMTVTHAIWARSKSIA</sequence>
<proteinExistence type="predicted"/>
<reference evidence="2 3" key="1">
    <citation type="journal article" date="2015" name="Fungal Genet. Biol.">
        <title>Evolution of novel wood decay mechanisms in Agaricales revealed by the genome sequences of Fistulina hepatica and Cylindrobasidium torrendii.</title>
        <authorList>
            <person name="Floudas D."/>
            <person name="Held B.W."/>
            <person name="Riley R."/>
            <person name="Nagy L.G."/>
            <person name="Koehler G."/>
            <person name="Ransdell A.S."/>
            <person name="Younus H."/>
            <person name="Chow J."/>
            <person name="Chiniquy J."/>
            <person name="Lipzen A."/>
            <person name="Tritt A."/>
            <person name="Sun H."/>
            <person name="Haridas S."/>
            <person name="LaButti K."/>
            <person name="Ohm R.A."/>
            <person name="Kues U."/>
            <person name="Blanchette R.A."/>
            <person name="Grigoriev I.V."/>
            <person name="Minto R.E."/>
            <person name="Hibbett D.S."/>
        </authorList>
    </citation>
    <scope>NUCLEOTIDE SEQUENCE [LARGE SCALE GENOMIC DNA]</scope>
    <source>
        <strain evidence="2 3">FP15055 ss-10</strain>
    </source>
</reference>
<feature type="region of interest" description="Disordered" evidence="1">
    <location>
        <begin position="141"/>
        <end position="221"/>
    </location>
</feature>
<gene>
    <name evidence="2" type="ORF">CYLTODRAFT_480913</name>
</gene>
<dbReference type="OrthoDB" id="422720at2759"/>
<dbReference type="SUPFAM" id="SSF52540">
    <property type="entry name" value="P-loop containing nucleoside triphosphate hydrolases"/>
    <property type="match status" value="1"/>
</dbReference>
<dbReference type="InterPro" id="IPR027417">
    <property type="entry name" value="P-loop_NTPase"/>
</dbReference>
<accession>A0A0D7ASN2</accession>
<feature type="compositionally biased region" description="Basic and acidic residues" evidence="1">
    <location>
        <begin position="155"/>
        <end position="164"/>
    </location>
</feature>
<dbReference type="EMBL" id="KN881091">
    <property type="protein sequence ID" value="KIY61030.1"/>
    <property type="molecule type" value="Genomic_DNA"/>
</dbReference>
<feature type="compositionally biased region" description="Basic and acidic residues" evidence="1">
    <location>
        <begin position="177"/>
        <end position="189"/>
    </location>
</feature>
<feature type="compositionally biased region" description="Polar residues" evidence="1">
    <location>
        <begin position="196"/>
        <end position="205"/>
    </location>
</feature>
<protein>
    <submittedName>
        <fullName evidence="2">Uncharacterized protein</fullName>
    </submittedName>
</protein>
<dbReference type="AlphaFoldDB" id="A0A0D7ASN2"/>
<name>A0A0D7ASN2_9AGAR</name>
<dbReference type="Proteomes" id="UP000054007">
    <property type="component" value="Unassembled WGS sequence"/>
</dbReference>
<organism evidence="2 3">
    <name type="scientific">Cylindrobasidium torrendii FP15055 ss-10</name>
    <dbReference type="NCBI Taxonomy" id="1314674"/>
    <lineage>
        <taxon>Eukaryota</taxon>
        <taxon>Fungi</taxon>
        <taxon>Dikarya</taxon>
        <taxon>Basidiomycota</taxon>
        <taxon>Agaricomycotina</taxon>
        <taxon>Agaricomycetes</taxon>
        <taxon>Agaricomycetidae</taxon>
        <taxon>Agaricales</taxon>
        <taxon>Marasmiineae</taxon>
        <taxon>Physalacriaceae</taxon>
        <taxon>Cylindrobasidium</taxon>
    </lineage>
</organism>
<evidence type="ECO:0000256" key="1">
    <source>
        <dbReference type="SAM" id="MobiDB-lite"/>
    </source>
</evidence>